<dbReference type="AlphaFoldDB" id="A0AAD3P0H2"/>
<comment type="caution">
    <text evidence="2">The sequence shown here is derived from an EMBL/GenBank/DDBJ whole genome shotgun (WGS) entry which is preliminary data.</text>
</comment>
<reference evidence="2" key="2">
    <citation type="submission" date="2023-01" db="EMBL/GenBank/DDBJ databases">
        <authorList>
            <person name="Sun Q."/>
            <person name="Evtushenko L."/>
        </authorList>
    </citation>
    <scope>NUCLEOTIDE SEQUENCE</scope>
    <source>
        <strain evidence="2">VKM B-2222</strain>
    </source>
</reference>
<dbReference type="SUPFAM" id="SSF53448">
    <property type="entry name" value="Nucleotide-diphospho-sugar transferases"/>
    <property type="match status" value="1"/>
</dbReference>
<evidence type="ECO:0000313" key="3">
    <source>
        <dbReference type="Proteomes" id="UP001143349"/>
    </source>
</evidence>
<keyword evidence="2" id="KW-0808">Transferase</keyword>
<dbReference type="EMBL" id="BSFH01000087">
    <property type="protein sequence ID" value="GLK65395.1"/>
    <property type="molecule type" value="Genomic_DNA"/>
</dbReference>
<dbReference type="RefSeq" id="WP_271180078.1">
    <property type="nucleotide sequence ID" value="NZ_BSFH01000087.1"/>
</dbReference>
<feature type="domain" description="Glycosyltransferase 2-like" evidence="1">
    <location>
        <begin position="33"/>
        <end position="172"/>
    </location>
</feature>
<evidence type="ECO:0000313" key="2">
    <source>
        <dbReference type="EMBL" id="GLK65395.1"/>
    </source>
</evidence>
<reference evidence="2" key="1">
    <citation type="journal article" date="2014" name="Int. J. Syst. Evol. Microbiol.">
        <title>Complete genome sequence of Corynebacterium casei LMG S-19264T (=DSM 44701T), isolated from a smear-ripened cheese.</title>
        <authorList>
            <consortium name="US DOE Joint Genome Institute (JGI-PGF)"/>
            <person name="Walter F."/>
            <person name="Albersmeier A."/>
            <person name="Kalinowski J."/>
            <person name="Ruckert C."/>
        </authorList>
    </citation>
    <scope>NUCLEOTIDE SEQUENCE</scope>
    <source>
        <strain evidence="2">VKM B-2222</strain>
    </source>
</reference>
<proteinExistence type="predicted"/>
<organism evidence="2 3">
    <name type="scientific">Paracoccus kondratievae</name>
    <dbReference type="NCBI Taxonomy" id="135740"/>
    <lineage>
        <taxon>Bacteria</taxon>
        <taxon>Pseudomonadati</taxon>
        <taxon>Pseudomonadota</taxon>
        <taxon>Alphaproteobacteria</taxon>
        <taxon>Rhodobacterales</taxon>
        <taxon>Paracoccaceae</taxon>
        <taxon>Paracoccus</taxon>
    </lineage>
</organism>
<dbReference type="PANTHER" id="PTHR22916">
    <property type="entry name" value="GLYCOSYLTRANSFERASE"/>
    <property type="match status" value="1"/>
</dbReference>
<dbReference type="PANTHER" id="PTHR22916:SF3">
    <property type="entry name" value="UDP-GLCNAC:BETAGAL BETA-1,3-N-ACETYLGLUCOSAMINYLTRANSFERASE-LIKE PROTEIN 1"/>
    <property type="match status" value="1"/>
</dbReference>
<dbReference type="InterPro" id="IPR029044">
    <property type="entry name" value="Nucleotide-diphossugar_trans"/>
</dbReference>
<dbReference type="Gene3D" id="3.90.550.10">
    <property type="entry name" value="Spore Coat Polysaccharide Biosynthesis Protein SpsA, Chain A"/>
    <property type="match status" value="1"/>
</dbReference>
<gene>
    <name evidence="2" type="primary">rfbG</name>
    <name evidence="2" type="ORF">GCM10017635_28700</name>
</gene>
<dbReference type="GO" id="GO:0016758">
    <property type="term" value="F:hexosyltransferase activity"/>
    <property type="evidence" value="ECO:0007669"/>
    <property type="project" value="UniProtKB-ARBA"/>
</dbReference>
<keyword evidence="3" id="KW-1185">Reference proteome</keyword>
<evidence type="ECO:0000259" key="1">
    <source>
        <dbReference type="Pfam" id="PF00535"/>
    </source>
</evidence>
<dbReference type="Proteomes" id="UP001143349">
    <property type="component" value="Unassembled WGS sequence"/>
</dbReference>
<name>A0AAD3P0H2_9RHOB</name>
<dbReference type="Pfam" id="PF00535">
    <property type="entry name" value="Glycos_transf_2"/>
    <property type="match status" value="1"/>
</dbReference>
<accession>A0AAD3P0H2</accession>
<sequence>MADKSNNALWPDPQDPYRKEAILSETQLHPPITIAMASYNGARFIRAQLDSLAAQSISDWKLIVSDDGSTDGTRQIVAEFARTRPSGQVELIDGPRQGSTRNFLHLTQRVDAGGWLAYADQDDVWLPDRLERGVAFLHGRIDAAIYAARTTICDEALNPLAAAPHFPGPFTFRNALIQACLPGNTILANSQAIRLLQATAPAAEAAGIISHDWWAYQILSGAGASIMRDRAQVLLYRQHRKNLMGRNDTARAKAARASMLINGKFADWLARNQKALEPVTSRLLPENQRLLERFGEILKASGPNAFAGMLRLRLYRQTRTGTLAVLAAALTGRLRIPDPKNTS</sequence>
<dbReference type="InterPro" id="IPR001173">
    <property type="entry name" value="Glyco_trans_2-like"/>
</dbReference>
<protein>
    <submittedName>
        <fullName evidence="2">Glycosyl transferase</fullName>
    </submittedName>
</protein>